<dbReference type="RefSeq" id="WP_014008203.1">
    <property type="nucleotide sequence ID" value="NC_015856.1"/>
</dbReference>
<dbReference type="AlphaFoldDB" id="G0AEC1"/>
<dbReference type="Gene3D" id="3.40.50.620">
    <property type="entry name" value="HUPs"/>
    <property type="match status" value="1"/>
</dbReference>
<protein>
    <recommendedName>
        <fullName evidence="1">Diphthamide synthase domain-containing protein</fullName>
    </recommendedName>
</protein>
<dbReference type="NCBIfam" id="TIGR00290">
    <property type="entry name" value="MJ0570_dom"/>
    <property type="match status" value="1"/>
</dbReference>
<organism evidence="2 3">
    <name type="scientific">Collimonas fungivorans (strain Ter331)</name>
    <dbReference type="NCBI Taxonomy" id="1005048"/>
    <lineage>
        <taxon>Bacteria</taxon>
        <taxon>Pseudomonadati</taxon>
        <taxon>Pseudomonadota</taxon>
        <taxon>Betaproteobacteria</taxon>
        <taxon>Burkholderiales</taxon>
        <taxon>Oxalobacteraceae</taxon>
        <taxon>Collimonas</taxon>
    </lineage>
</organism>
<dbReference type="PIRSF" id="PIRSF039123">
    <property type="entry name" value="Diphthamide_synthase"/>
    <property type="match status" value="1"/>
</dbReference>
<evidence type="ECO:0000313" key="2">
    <source>
        <dbReference type="EMBL" id="AEK64051.1"/>
    </source>
</evidence>
<proteinExistence type="predicted"/>
<reference evidence="3" key="6">
    <citation type="submission" date="2011-05" db="EMBL/GenBank/DDBJ databases">
        <title>Complete sequence of Collimonas fungivorans Ter331.</title>
        <authorList>
            <person name="Leveau J.H."/>
        </authorList>
    </citation>
    <scope>NUCLEOTIDE SEQUENCE [LARGE SCALE GENOMIC DNA]</scope>
    <source>
        <strain evidence="3">Ter331</strain>
    </source>
</reference>
<gene>
    <name evidence="2" type="ordered locus">CFU_4230</name>
</gene>
<dbReference type="Proteomes" id="UP000008392">
    <property type="component" value="Chromosome"/>
</dbReference>
<reference evidence="2 3" key="4">
    <citation type="journal article" date="2010" name="Environ. Microbiol.">
        <title>The bacterial genus Collimonas: mycophagy, weathering and other adaptive solutions to life in oligotrophic soil environments.</title>
        <authorList>
            <person name="Leveau J.H."/>
            <person name="Uroz S."/>
            <person name="de Boer W."/>
        </authorList>
    </citation>
    <scope>NUCLEOTIDE SEQUENCE [LARGE SCALE GENOMIC DNA]</scope>
    <source>
        <strain evidence="2 3">Ter331</strain>
    </source>
</reference>
<dbReference type="Pfam" id="PF01902">
    <property type="entry name" value="Diphthami_syn_2"/>
    <property type="match status" value="1"/>
</dbReference>
<dbReference type="EMBL" id="CP002745">
    <property type="protein sequence ID" value="AEK64051.1"/>
    <property type="molecule type" value="Genomic_DNA"/>
</dbReference>
<dbReference type="Gene3D" id="3.90.1490.10">
    <property type="entry name" value="putative n-type atp pyrophosphatase, domain 2"/>
    <property type="match status" value="1"/>
</dbReference>
<reference evidence="2 3" key="5">
    <citation type="journal article" date="2011" name="ISME J.">
        <title>Dual transcriptional profiling of a bacterial/fungal confrontation: Collimonas fungivorans versus Aspergillus niger.</title>
        <authorList>
            <person name="Mela F."/>
            <person name="Fritsche K."/>
            <person name="de Boer W."/>
            <person name="van Veen J.A."/>
            <person name="de Graaff L.H."/>
            <person name="van den Berg M."/>
            <person name="Leveau J.H."/>
        </authorList>
    </citation>
    <scope>NUCLEOTIDE SEQUENCE [LARGE SCALE GENOMIC DNA]</scope>
    <source>
        <strain evidence="2 3">Ter331</strain>
    </source>
</reference>
<feature type="domain" description="Diphthamide synthase" evidence="1">
    <location>
        <begin position="10"/>
        <end position="196"/>
    </location>
</feature>
<dbReference type="InterPro" id="IPR014729">
    <property type="entry name" value="Rossmann-like_a/b/a_fold"/>
</dbReference>
<reference evidence="2 3" key="3">
    <citation type="journal article" date="2008" name="FEMS Microbiol. Ecol.">
        <title>Identification and characterization of genes underlying chitinolysis in Collimonas fungivorans Ter331.</title>
        <authorList>
            <person name="Fritsche K."/>
            <person name="de Boer W."/>
            <person name="Gerards S."/>
            <person name="van den Berg M."/>
            <person name="van Veen J.A."/>
            <person name="Leveau J.H."/>
        </authorList>
    </citation>
    <scope>NUCLEOTIDE SEQUENCE [LARGE SCALE GENOMIC DNA]</scope>
    <source>
        <strain evidence="2 3">Ter331</strain>
    </source>
</reference>
<dbReference type="KEGG" id="cfu:CFU_4230"/>
<reference evidence="2 3" key="1">
    <citation type="journal article" date="2004" name="Environ. Microbiol.">
        <title>Phylogeny-function analysis of (meta)genomic libraries: screening for expression of ribosomal RNA genes by large-insert library fluorescent in situ hybridization (LIL-FISH).</title>
        <authorList>
            <person name="Leveau J.H."/>
            <person name="Gerards S."/>
            <person name="de Boer W."/>
            <person name="van Veen J.A."/>
        </authorList>
    </citation>
    <scope>NUCLEOTIDE SEQUENCE [LARGE SCALE GENOMIC DNA]</scope>
    <source>
        <strain evidence="2 3">Ter331</strain>
    </source>
</reference>
<name>G0AEC1_COLFT</name>
<sequence>MIPQTAGALVSWSGGKDSCLALWRARQSGVRIERLVTALDENGQRARSHGVPPALLQAQADALGLPLVFYSASWQQYEEKFIAALRDAHGAGMRHAVFGDIDLQAHRDWEEKVCAQAGLQASLPLWNQPRRRLVDEFLALGFKALVVCVNGRHLPQDFCGREFDTAFLADLPPEVDACGENGEFHTFVYDGPAFAHPVPFRRDRISPYHSPPELGSTTYYFQELLAA</sequence>
<dbReference type="eggNOG" id="COG2102">
    <property type="taxonomic scope" value="Bacteria"/>
</dbReference>
<dbReference type="HOGENOM" id="CLU_010289_1_0_4"/>
<dbReference type="CDD" id="cd01994">
    <property type="entry name" value="AANH_PF0828-like"/>
    <property type="match status" value="1"/>
</dbReference>
<evidence type="ECO:0000313" key="3">
    <source>
        <dbReference type="Proteomes" id="UP000008392"/>
    </source>
</evidence>
<dbReference type="InterPro" id="IPR002761">
    <property type="entry name" value="Diphthami_syn_dom"/>
</dbReference>
<accession>G0AEC1</accession>
<dbReference type="SUPFAM" id="SSF52402">
    <property type="entry name" value="Adenine nucleotide alpha hydrolases-like"/>
    <property type="match status" value="1"/>
</dbReference>
<reference evidence="2 3" key="2">
    <citation type="journal article" date="2006" name="J. Microbiol. Methods">
        <title>Genomic flank-sequencing of plasposon insertion sites for rapid identification of functional genes.</title>
        <authorList>
            <person name="Leveau J.H."/>
            <person name="Gerards S."/>
            <person name="Fritsche K."/>
            <person name="Zondag G."/>
            <person name="van Veen J.A."/>
        </authorList>
    </citation>
    <scope>NUCLEOTIDE SEQUENCE [LARGE SCALE GENOMIC DNA]</scope>
    <source>
        <strain evidence="2 3">Ter331</strain>
    </source>
</reference>
<evidence type="ECO:0000259" key="1">
    <source>
        <dbReference type="Pfam" id="PF01902"/>
    </source>
</evidence>
<dbReference type="InterPro" id="IPR030662">
    <property type="entry name" value="DPH6/MJ0570"/>
</dbReference>
<dbReference type="STRING" id="1005048.CFU_4230"/>
<keyword evidence="3" id="KW-1185">Reference proteome</keyword>